<evidence type="ECO:0000259" key="5">
    <source>
        <dbReference type="Pfam" id="PF00135"/>
    </source>
</evidence>
<evidence type="ECO:0000256" key="1">
    <source>
        <dbReference type="ARBA" id="ARBA00005964"/>
    </source>
</evidence>
<sequence>MTDAPTARVGTGALRGTAEGGVVRHLGVPYAAPPVGGHRFAAPAPPEAWEGVRDASVHGPAAPQTPYEGAVGEILPSVDTVGEDHLHVNVWAPENAAPGSLPVLLWFHGGALVRGGNSLSAYDGTAFARDGVVFVSANYRLGSEGFSVLEDAPPNLGLADQLAALRWVRREIAAFGGDPGRITVAGQSAGAGTTAALIAHPEAGRLVRRAIVQSGPLTASPRDRAGRITRLIAQDLGIAATRDAFAGVKPEDLVAAQHRVMDAGGPLVGGPAFGLAVDGDLVPRSPYDALRDGAADHLDLLIGTTREEHRLWLAPTGADRDLGWPLLVLGALRFGVGPATLRRLGSHRPGMGAGMLAGALVGEVVLGRPARRVARARAARGAATHLYEFAWRSPVAGLGAAHCMELPFVFDRLGTPGALALTGPDAPAALAERVHRAWVDFVRDGDPGWPAAAGRAEPHVLDADRPGPVRGAGPPGTGGPCPG</sequence>
<dbReference type="Pfam" id="PF00135">
    <property type="entry name" value="COesterase"/>
    <property type="match status" value="1"/>
</dbReference>
<dbReference type="OrthoDB" id="4308422at2"/>
<feature type="region of interest" description="Disordered" evidence="4">
    <location>
        <begin position="450"/>
        <end position="483"/>
    </location>
</feature>
<evidence type="ECO:0000256" key="3">
    <source>
        <dbReference type="RuleBase" id="RU361235"/>
    </source>
</evidence>
<dbReference type="InterPro" id="IPR002018">
    <property type="entry name" value="CarbesteraseB"/>
</dbReference>
<feature type="compositionally biased region" description="Basic and acidic residues" evidence="4">
    <location>
        <begin position="456"/>
        <end position="467"/>
    </location>
</feature>
<dbReference type="STRING" id="758803.SAMN05421803_11341"/>
<dbReference type="RefSeq" id="WP_073380946.1">
    <property type="nucleotide sequence ID" value="NZ_FQZK01000013.1"/>
</dbReference>
<evidence type="ECO:0000313" key="7">
    <source>
        <dbReference type="Proteomes" id="UP000184452"/>
    </source>
</evidence>
<dbReference type="PANTHER" id="PTHR11559">
    <property type="entry name" value="CARBOXYLESTERASE"/>
    <property type="match status" value="1"/>
</dbReference>
<protein>
    <recommendedName>
        <fullName evidence="3">Carboxylic ester hydrolase</fullName>
        <ecNumber evidence="3">3.1.1.-</ecNumber>
    </recommendedName>
</protein>
<comment type="similarity">
    <text evidence="1 3">Belongs to the type-B carboxylesterase/lipase family.</text>
</comment>
<feature type="domain" description="Carboxylesterase type B" evidence="5">
    <location>
        <begin position="5"/>
        <end position="314"/>
    </location>
</feature>
<gene>
    <name evidence="6" type="ORF">SAMN05421803_11341</name>
</gene>
<keyword evidence="2 3" id="KW-0378">Hydrolase</keyword>
<evidence type="ECO:0000256" key="4">
    <source>
        <dbReference type="SAM" id="MobiDB-lite"/>
    </source>
</evidence>
<dbReference type="SUPFAM" id="SSF53474">
    <property type="entry name" value="alpha/beta-Hydrolases"/>
    <property type="match status" value="1"/>
</dbReference>
<evidence type="ECO:0000256" key="2">
    <source>
        <dbReference type="ARBA" id="ARBA00022801"/>
    </source>
</evidence>
<reference evidence="6 7" key="1">
    <citation type="submission" date="2016-11" db="EMBL/GenBank/DDBJ databases">
        <authorList>
            <person name="Jaros S."/>
            <person name="Januszkiewicz K."/>
            <person name="Wedrychowicz H."/>
        </authorList>
    </citation>
    <scope>NUCLEOTIDE SEQUENCE [LARGE SCALE GENOMIC DNA]</scope>
    <source>
        <strain evidence="6 7">CGMCC 4.5723</strain>
    </source>
</reference>
<dbReference type="EMBL" id="FQZK01000013">
    <property type="protein sequence ID" value="SHK06147.1"/>
    <property type="molecule type" value="Genomic_DNA"/>
</dbReference>
<dbReference type="Proteomes" id="UP000184452">
    <property type="component" value="Unassembled WGS sequence"/>
</dbReference>
<dbReference type="PROSITE" id="PS00122">
    <property type="entry name" value="CARBOXYLESTERASE_B_1"/>
    <property type="match status" value="1"/>
</dbReference>
<organism evidence="6 7">
    <name type="scientific">Nocardiopsis flavescens</name>
    <dbReference type="NCBI Taxonomy" id="758803"/>
    <lineage>
        <taxon>Bacteria</taxon>
        <taxon>Bacillati</taxon>
        <taxon>Actinomycetota</taxon>
        <taxon>Actinomycetes</taxon>
        <taxon>Streptosporangiales</taxon>
        <taxon>Nocardiopsidaceae</taxon>
        <taxon>Nocardiopsis</taxon>
    </lineage>
</organism>
<evidence type="ECO:0000313" key="6">
    <source>
        <dbReference type="EMBL" id="SHK06147.1"/>
    </source>
</evidence>
<accession>A0A1M6PDZ3</accession>
<name>A0A1M6PDZ3_9ACTN</name>
<feature type="compositionally biased region" description="Gly residues" evidence="4">
    <location>
        <begin position="473"/>
        <end position="483"/>
    </location>
</feature>
<dbReference type="InterPro" id="IPR050309">
    <property type="entry name" value="Type-B_Carboxylest/Lipase"/>
</dbReference>
<keyword evidence="7" id="KW-1185">Reference proteome</keyword>
<dbReference type="InterPro" id="IPR019826">
    <property type="entry name" value="Carboxylesterase_B_AS"/>
</dbReference>
<dbReference type="EC" id="3.1.1.-" evidence="3"/>
<proteinExistence type="inferred from homology"/>
<dbReference type="InterPro" id="IPR029058">
    <property type="entry name" value="AB_hydrolase_fold"/>
</dbReference>
<dbReference type="Gene3D" id="3.40.50.1820">
    <property type="entry name" value="alpha/beta hydrolase"/>
    <property type="match status" value="1"/>
</dbReference>
<dbReference type="AlphaFoldDB" id="A0A1M6PDZ3"/>
<dbReference type="GO" id="GO:0016787">
    <property type="term" value="F:hydrolase activity"/>
    <property type="evidence" value="ECO:0007669"/>
    <property type="project" value="UniProtKB-KW"/>
</dbReference>